<evidence type="ECO:0000313" key="2">
    <source>
        <dbReference type="EMBL" id="EKX41351.1"/>
    </source>
</evidence>
<reference evidence="2 4" key="1">
    <citation type="journal article" date="2012" name="Nature">
        <title>Algal genomes reveal evolutionary mosaicism and the fate of nucleomorphs.</title>
        <authorList>
            <consortium name="DOE Joint Genome Institute"/>
            <person name="Curtis B.A."/>
            <person name="Tanifuji G."/>
            <person name="Burki F."/>
            <person name="Gruber A."/>
            <person name="Irimia M."/>
            <person name="Maruyama S."/>
            <person name="Arias M.C."/>
            <person name="Ball S.G."/>
            <person name="Gile G.H."/>
            <person name="Hirakawa Y."/>
            <person name="Hopkins J.F."/>
            <person name="Kuo A."/>
            <person name="Rensing S.A."/>
            <person name="Schmutz J."/>
            <person name="Symeonidi A."/>
            <person name="Elias M."/>
            <person name="Eveleigh R.J."/>
            <person name="Herman E.K."/>
            <person name="Klute M.J."/>
            <person name="Nakayama T."/>
            <person name="Obornik M."/>
            <person name="Reyes-Prieto A."/>
            <person name="Armbrust E.V."/>
            <person name="Aves S.J."/>
            <person name="Beiko R.G."/>
            <person name="Coutinho P."/>
            <person name="Dacks J.B."/>
            <person name="Durnford D.G."/>
            <person name="Fast N.M."/>
            <person name="Green B.R."/>
            <person name="Grisdale C.J."/>
            <person name="Hempel F."/>
            <person name="Henrissat B."/>
            <person name="Hoppner M.P."/>
            <person name="Ishida K."/>
            <person name="Kim E."/>
            <person name="Koreny L."/>
            <person name="Kroth P.G."/>
            <person name="Liu Y."/>
            <person name="Malik S.B."/>
            <person name="Maier U.G."/>
            <person name="McRose D."/>
            <person name="Mock T."/>
            <person name="Neilson J.A."/>
            <person name="Onodera N.T."/>
            <person name="Poole A.M."/>
            <person name="Pritham E.J."/>
            <person name="Richards T.A."/>
            <person name="Rocap G."/>
            <person name="Roy S.W."/>
            <person name="Sarai C."/>
            <person name="Schaack S."/>
            <person name="Shirato S."/>
            <person name="Slamovits C.H."/>
            <person name="Spencer D.F."/>
            <person name="Suzuki S."/>
            <person name="Worden A.Z."/>
            <person name="Zauner S."/>
            <person name="Barry K."/>
            <person name="Bell C."/>
            <person name="Bharti A.K."/>
            <person name="Crow J.A."/>
            <person name="Grimwood J."/>
            <person name="Kramer R."/>
            <person name="Lindquist E."/>
            <person name="Lucas S."/>
            <person name="Salamov A."/>
            <person name="McFadden G.I."/>
            <person name="Lane C.E."/>
            <person name="Keeling P.J."/>
            <person name="Gray M.W."/>
            <person name="Grigoriev I.V."/>
            <person name="Archibald J.M."/>
        </authorList>
    </citation>
    <scope>NUCLEOTIDE SEQUENCE</scope>
    <source>
        <strain evidence="2 4">CCMP2712</strain>
    </source>
</reference>
<dbReference type="AlphaFoldDB" id="L1IYQ1"/>
<dbReference type="HOGENOM" id="CLU_608978_0_0_1"/>
<evidence type="ECO:0000313" key="4">
    <source>
        <dbReference type="Proteomes" id="UP000011087"/>
    </source>
</evidence>
<protein>
    <submittedName>
        <fullName evidence="2 3">Uncharacterized protein</fullName>
    </submittedName>
</protein>
<evidence type="ECO:0000313" key="3">
    <source>
        <dbReference type="EnsemblProtists" id="EKX41351"/>
    </source>
</evidence>
<feature type="compositionally biased region" description="Polar residues" evidence="1">
    <location>
        <begin position="354"/>
        <end position="378"/>
    </location>
</feature>
<dbReference type="RefSeq" id="XP_005828331.1">
    <property type="nucleotide sequence ID" value="XM_005828274.1"/>
</dbReference>
<reference evidence="3" key="3">
    <citation type="submission" date="2016-03" db="UniProtKB">
        <authorList>
            <consortium name="EnsemblProtists"/>
        </authorList>
    </citation>
    <scope>IDENTIFICATION</scope>
</reference>
<dbReference type="EMBL" id="JH993024">
    <property type="protein sequence ID" value="EKX41351.1"/>
    <property type="molecule type" value="Genomic_DNA"/>
</dbReference>
<organism evidence="2">
    <name type="scientific">Guillardia theta (strain CCMP2712)</name>
    <name type="common">Cryptophyte</name>
    <dbReference type="NCBI Taxonomy" id="905079"/>
    <lineage>
        <taxon>Eukaryota</taxon>
        <taxon>Cryptophyceae</taxon>
        <taxon>Pyrenomonadales</taxon>
        <taxon>Geminigeraceae</taxon>
        <taxon>Guillardia</taxon>
    </lineage>
</organism>
<dbReference type="GeneID" id="17298004"/>
<feature type="region of interest" description="Disordered" evidence="1">
    <location>
        <begin position="296"/>
        <end position="318"/>
    </location>
</feature>
<dbReference type="EnsemblProtists" id="EKX41351">
    <property type="protein sequence ID" value="EKX41351"/>
    <property type="gene ID" value="GUITHDRAFT_112562"/>
</dbReference>
<feature type="compositionally biased region" description="Basic and acidic residues" evidence="1">
    <location>
        <begin position="305"/>
        <end position="318"/>
    </location>
</feature>
<dbReference type="PaxDb" id="55529-EKX41351"/>
<name>L1IYQ1_GUITC</name>
<gene>
    <name evidence="2" type="ORF">GUITHDRAFT_112562</name>
</gene>
<accession>L1IYQ1</accession>
<proteinExistence type="predicted"/>
<dbReference type="Proteomes" id="UP000011087">
    <property type="component" value="Unassembled WGS sequence"/>
</dbReference>
<keyword evidence="4" id="KW-1185">Reference proteome</keyword>
<dbReference type="KEGG" id="gtt:GUITHDRAFT_112562"/>
<reference evidence="4" key="2">
    <citation type="submission" date="2012-11" db="EMBL/GenBank/DDBJ databases">
        <authorList>
            <person name="Kuo A."/>
            <person name="Curtis B.A."/>
            <person name="Tanifuji G."/>
            <person name="Burki F."/>
            <person name="Gruber A."/>
            <person name="Irimia M."/>
            <person name="Maruyama S."/>
            <person name="Arias M.C."/>
            <person name="Ball S.G."/>
            <person name="Gile G.H."/>
            <person name="Hirakawa Y."/>
            <person name="Hopkins J.F."/>
            <person name="Rensing S.A."/>
            <person name="Schmutz J."/>
            <person name="Symeonidi A."/>
            <person name="Elias M."/>
            <person name="Eveleigh R.J."/>
            <person name="Herman E.K."/>
            <person name="Klute M.J."/>
            <person name="Nakayama T."/>
            <person name="Obornik M."/>
            <person name="Reyes-Prieto A."/>
            <person name="Armbrust E.V."/>
            <person name="Aves S.J."/>
            <person name="Beiko R.G."/>
            <person name="Coutinho P."/>
            <person name="Dacks J.B."/>
            <person name="Durnford D.G."/>
            <person name="Fast N.M."/>
            <person name="Green B.R."/>
            <person name="Grisdale C."/>
            <person name="Hempe F."/>
            <person name="Henrissat B."/>
            <person name="Hoppner M.P."/>
            <person name="Ishida K.-I."/>
            <person name="Kim E."/>
            <person name="Koreny L."/>
            <person name="Kroth P.G."/>
            <person name="Liu Y."/>
            <person name="Malik S.-B."/>
            <person name="Maier U.G."/>
            <person name="McRose D."/>
            <person name="Mock T."/>
            <person name="Neilson J.A."/>
            <person name="Onodera N.T."/>
            <person name="Poole A.M."/>
            <person name="Pritham E.J."/>
            <person name="Richards T.A."/>
            <person name="Rocap G."/>
            <person name="Roy S.W."/>
            <person name="Sarai C."/>
            <person name="Schaack S."/>
            <person name="Shirato S."/>
            <person name="Slamovits C.H."/>
            <person name="Spencer D.F."/>
            <person name="Suzuki S."/>
            <person name="Worden A.Z."/>
            <person name="Zauner S."/>
            <person name="Barry K."/>
            <person name="Bell C."/>
            <person name="Bharti A.K."/>
            <person name="Crow J.A."/>
            <person name="Grimwood J."/>
            <person name="Kramer R."/>
            <person name="Lindquist E."/>
            <person name="Lucas S."/>
            <person name="Salamov A."/>
            <person name="McFadden G.I."/>
            <person name="Lane C.E."/>
            <person name="Keeling P.J."/>
            <person name="Gray M.W."/>
            <person name="Grigoriev I.V."/>
            <person name="Archibald J.M."/>
        </authorList>
    </citation>
    <scope>NUCLEOTIDE SEQUENCE</scope>
    <source>
        <strain evidence="4">CCMP2712</strain>
    </source>
</reference>
<feature type="region of interest" description="Disordered" evidence="1">
    <location>
        <begin position="352"/>
        <end position="378"/>
    </location>
</feature>
<evidence type="ECO:0000256" key="1">
    <source>
        <dbReference type="SAM" id="MobiDB-lite"/>
    </source>
</evidence>
<sequence length="450" mass="49666">MKEGWAGGGGGGGVMRAKLKKDTTELETGQYAHDGKDKDLRLVGRSTTNLNTKEAEILAFTFVYDASCSSSSYLLLLQLRDSLASVSYSLRRVSDAAESDEVFSSPSMHGHQARACILDGPLVVLQDRPSHLVVFHTQQVLRKGEVTVKWCVSEIDTSGAGASDMLAGFCLHGNLASPVAVLRTVEEEEEKRCRFQVLLVSFQGQVTRTVQLSGPPKELAVLEGWGEEGEHARLLCVVEDEDKSLVVIHELRVERVAEGVDGMVRVRARSQVEDVYLGLQMSEGEGMEEEMEETARVKWSGQDDAVGRSREDHKPRSELDGLEKVSTCLRAKQRNCTEDLLRLNEQKRRKRLAVSSQLDMRTSSLRSQSRGTGSSEQEVSVTWSRVPLARLEEDLGGAVKALEKELEMSVKTVEQLEGGGGGRGRESALQWINSQAELDERMYKLLMLAA</sequence>